<evidence type="ECO:0000256" key="1">
    <source>
        <dbReference type="SAM" id="Phobius"/>
    </source>
</evidence>
<reference evidence="2 3" key="1">
    <citation type="submission" date="2020-01" db="EMBL/GenBank/DDBJ databases">
        <authorList>
            <person name="Gulvik C.A."/>
            <person name="Batra D.G."/>
        </authorList>
    </citation>
    <scope>NUCLEOTIDE SEQUENCE [LARGE SCALE GENOMIC DNA]</scope>
    <source>
        <strain evidence="2 3">W9323</strain>
    </source>
</reference>
<dbReference type="PANTHER" id="PTHR35531">
    <property type="entry name" value="INNER MEMBRANE PROTEIN YBCI-RELATED"/>
    <property type="match status" value="1"/>
</dbReference>
<accession>A0A7D3Y472</accession>
<feature type="transmembrane region" description="Helical" evidence="1">
    <location>
        <begin position="65"/>
        <end position="81"/>
    </location>
</feature>
<protein>
    <recommendedName>
        <fullName evidence="4">Metal-dependent hydrolase</fullName>
    </recommendedName>
</protein>
<organism evidence="2 3">
    <name type="scientific">Kroppenstedtia pulmonis</name>
    <dbReference type="NCBI Taxonomy" id="1380685"/>
    <lineage>
        <taxon>Bacteria</taxon>
        <taxon>Bacillati</taxon>
        <taxon>Bacillota</taxon>
        <taxon>Bacilli</taxon>
        <taxon>Bacillales</taxon>
        <taxon>Thermoactinomycetaceae</taxon>
        <taxon>Kroppenstedtia</taxon>
    </lineage>
</organism>
<keyword evidence="1" id="KW-0812">Transmembrane</keyword>
<evidence type="ECO:0000313" key="2">
    <source>
        <dbReference type="EMBL" id="QKG83985.1"/>
    </source>
</evidence>
<proteinExistence type="predicted"/>
<dbReference type="InterPro" id="IPR007404">
    <property type="entry name" value="YdjM-like"/>
</dbReference>
<dbReference type="PANTHER" id="PTHR35531:SF1">
    <property type="entry name" value="INNER MEMBRANE PROTEIN YBCI-RELATED"/>
    <property type="match status" value="1"/>
</dbReference>
<dbReference type="RefSeq" id="WP_173221237.1">
    <property type="nucleotide sequence ID" value="NZ_CP048104.1"/>
</dbReference>
<name>A0A7D3Y472_9BACL</name>
<keyword evidence="3" id="KW-1185">Reference proteome</keyword>
<dbReference type="EMBL" id="CP048104">
    <property type="protein sequence ID" value="QKG83985.1"/>
    <property type="molecule type" value="Genomic_DNA"/>
</dbReference>
<feature type="transmembrane region" description="Helical" evidence="1">
    <location>
        <begin position="127"/>
        <end position="153"/>
    </location>
</feature>
<dbReference type="Pfam" id="PF04307">
    <property type="entry name" value="YdjM"/>
    <property type="match status" value="1"/>
</dbReference>
<dbReference type="KEGG" id="kpul:GXN76_05530"/>
<sequence>MTGNTHFSLGLAAGATTVAVNGSAGDVAAIVATVAVASLGSLLPDIDEEGSMLNNLLFRAIKNRSAALSILGAITIILAFLKNLDLWVLLAGVYAMAVAFIPHRTFTHSILSLSIITWITYMAEPEYALAMAAGYISHLLADMVTVMGVPLLWPWKKKIGLKQFFGIKVKSGDHVDKMTGKISMYIGCIGLVWLLFQDIALDMVVSQAENHWNSLIHLFAL</sequence>
<feature type="transmembrane region" description="Helical" evidence="1">
    <location>
        <begin position="182"/>
        <end position="201"/>
    </location>
</feature>
<dbReference type="Proteomes" id="UP000503088">
    <property type="component" value="Chromosome"/>
</dbReference>
<evidence type="ECO:0008006" key="4">
    <source>
        <dbReference type="Google" id="ProtNLM"/>
    </source>
</evidence>
<evidence type="ECO:0000313" key="3">
    <source>
        <dbReference type="Proteomes" id="UP000503088"/>
    </source>
</evidence>
<gene>
    <name evidence="2" type="ORF">GXN76_05530</name>
</gene>
<dbReference type="AlphaFoldDB" id="A0A7D3Y472"/>
<keyword evidence="1" id="KW-1133">Transmembrane helix</keyword>
<feature type="transmembrane region" description="Helical" evidence="1">
    <location>
        <begin position="87"/>
        <end position="106"/>
    </location>
</feature>
<keyword evidence="1" id="KW-0472">Membrane</keyword>